<dbReference type="OrthoDB" id="3939615at2759"/>
<dbReference type="GeneID" id="25410018"/>
<feature type="compositionally biased region" description="Basic and acidic residues" evidence="1">
    <location>
        <begin position="456"/>
        <end position="472"/>
    </location>
</feature>
<dbReference type="RefSeq" id="XP_013428468.1">
    <property type="nucleotide sequence ID" value="XM_013573014.1"/>
</dbReference>
<evidence type="ECO:0000313" key="2">
    <source>
        <dbReference type="EMBL" id="KEQ74647.1"/>
    </source>
</evidence>
<organism evidence="2 3">
    <name type="scientific">Aureobasidium namibiae CBS 147.97</name>
    <dbReference type="NCBI Taxonomy" id="1043004"/>
    <lineage>
        <taxon>Eukaryota</taxon>
        <taxon>Fungi</taxon>
        <taxon>Dikarya</taxon>
        <taxon>Ascomycota</taxon>
        <taxon>Pezizomycotina</taxon>
        <taxon>Dothideomycetes</taxon>
        <taxon>Dothideomycetidae</taxon>
        <taxon>Dothideales</taxon>
        <taxon>Saccotheciaceae</taxon>
        <taxon>Aureobasidium</taxon>
    </lineage>
</organism>
<keyword evidence="3" id="KW-1185">Reference proteome</keyword>
<proteinExistence type="predicted"/>
<dbReference type="EMBL" id="KL584707">
    <property type="protein sequence ID" value="KEQ74647.1"/>
    <property type="molecule type" value="Genomic_DNA"/>
</dbReference>
<sequence length="548" mass="60853">MSITTPSISDMLERLPDEIFDHIGDYVTTSEATAMPSRTMDASMDPSIPPADGSSPLLGLPRELRRAIFAYVLPPEDKIVEPYDKLTKPEAAPDAASVASAVPAAPIAHAAPGFATVIQTHIQWLQSHQPTRHCPAKKNRKPVKVELTLAVGDALILCKSITAEILITLYEERTFALNVYDGIRDGGIEFLNSGRQRLQYREHFTFVRFKRFEDPDDPFGFSRIKRLLIRVYPATEAGRQRKSSRHDAVHTHFMLRALVNLLKQNGEHGLNQLCIRFVEPQNTSWSPHPWQNTSKFSVRNSSIHGISTVEVILRGLLELRQVQTAVCELPPGLYRDTALAAFVDRLQGVITCKLHSSTIDDEITTMIEGARDMLDNWIHLTMFSTKASRAMTGLTDADFMNVENADAFDYSPDEDGFYETPVDIIEPANESQAVVPPPQLRDVYEKRITTTDATYNEDKDAKLHTSESESKPKPGPSSSTKNDARPARTNSTRRSARKSPLTSASRESSGGASLFGIISSMTTIRLSVALSVAHRHTLTALHLLLDQD</sequence>
<evidence type="ECO:0008006" key="4">
    <source>
        <dbReference type="Google" id="ProtNLM"/>
    </source>
</evidence>
<feature type="compositionally biased region" description="Polar residues" evidence="1">
    <location>
        <begin position="500"/>
        <end position="510"/>
    </location>
</feature>
<dbReference type="AlphaFoldDB" id="A0A074WY31"/>
<accession>A0A074WY31</accession>
<name>A0A074WY31_9PEZI</name>
<gene>
    <name evidence="2" type="ORF">M436DRAFT_43864</name>
</gene>
<evidence type="ECO:0000313" key="3">
    <source>
        <dbReference type="Proteomes" id="UP000027730"/>
    </source>
</evidence>
<feature type="region of interest" description="Disordered" evidence="1">
    <location>
        <begin position="451"/>
        <end position="510"/>
    </location>
</feature>
<dbReference type="HOGENOM" id="CLU_496930_0_0_1"/>
<feature type="region of interest" description="Disordered" evidence="1">
    <location>
        <begin position="32"/>
        <end position="56"/>
    </location>
</feature>
<dbReference type="STRING" id="1043004.A0A074WY31"/>
<dbReference type="Proteomes" id="UP000027730">
    <property type="component" value="Unassembled WGS sequence"/>
</dbReference>
<protein>
    <recommendedName>
        <fullName evidence="4">F-box domain-containing protein</fullName>
    </recommendedName>
</protein>
<reference evidence="2 3" key="1">
    <citation type="journal article" date="2014" name="BMC Genomics">
        <title>Genome sequencing of four Aureobasidium pullulans varieties: biotechnological potential, stress tolerance, and description of new species.</title>
        <authorList>
            <person name="Gostin Ar C."/>
            <person name="Ohm R.A."/>
            <person name="Kogej T."/>
            <person name="Sonjak S."/>
            <person name="Turk M."/>
            <person name="Zajc J."/>
            <person name="Zalar P."/>
            <person name="Grube M."/>
            <person name="Sun H."/>
            <person name="Han J."/>
            <person name="Sharma A."/>
            <person name="Chiniquy J."/>
            <person name="Ngan C.Y."/>
            <person name="Lipzen A."/>
            <person name="Barry K."/>
            <person name="Grigoriev I.V."/>
            <person name="Gunde-Cimerman N."/>
        </authorList>
    </citation>
    <scope>NUCLEOTIDE SEQUENCE [LARGE SCALE GENOMIC DNA]</scope>
    <source>
        <strain evidence="2 3">CBS 147.97</strain>
    </source>
</reference>
<evidence type="ECO:0000256" key="1">
    <source>
        <dbReference type="SAM" id="MobiDB-lite"/>
    </source>
</evidence>